<dbReference type="PANTHER" id="PTHR43065:SF50">
    <property type="entry name" value="HISTIDINE KINASE"/>
    <property type="match status" value="1"/>
</dbReference>
<comment type="catalytic activity">
    <reaction evidence="1">
        <text>ATP + protein L-histidine = ADP + protein N-phospho-L-histidine.</text>
        <dbReference type="EC" id="2.7.13.3"/>
    </reaction>
</comment>
<evidence type="ECO:0000256" key="2">
    <source>
        <dbReference type="ARBA" id="ARBA00012438"/>
    </source>
</evidence>
<dbReference type="PROSITE" id="PS50109">
    <property type="entry name" value="HIS_KIN"/>
    <property type="match status" value="1"/>
</dbReference>
<dbReference type="InterPro" id="IPR003594">
    <property type="entry name" value="HATPase_dom"/>
</dbReference>
<dbReference type="EC" id="2.7.13.3" evidence="2"/>
<keyword evidence="7" id="KW-1185">Reference proteome</keyword>
<dbReference type="SMART" id="SM00387">
    <property type="entry name" value="HATPase_c"/>
    <property type="match status" value="1"/>
</dbReference>
<feature type="domain" description="Histidine kinase" evidence="5">
    <location>
        <begin position="47"/>
        <end position="292"/>
    </location>
</feature>
<evidence type="ECO:0000256" key="4">
    <source>
        <dbReference type="SAM" id="Coils"/>
    </source>
</evidence>
<accession>A0A254TNY6</accession>
<evidence type="ECO:0000313" key="7">
    <source>
        <dbReference type="Proteomes" id="UP000197535"/>
    </source>
</evidence>
<keyword evidence="4" id="KW-0175">Coiled coil</keyword>
<dbReference type="InterPro" id="IPR003661">
    <property type="entry name" value="HisK_dim/P_dom"/>
</dbReference>
<evidence type="ECO:0000313" key="6">
    <source>
        <dbReference type="EMBL" id="OWW23062.1"/>
    </source>
</evidence>
<reference evidence="6 7" key="1">
    <citation type="submission" date="2016-02" db="EMBL/GenBank/DDBJ databases">
        <authorList>
            <person name="Wen L."/>
            <person name="He K."/>
            <person name="Yang H."/>
        </authorList>
    </citation>
    <scope>NUCLEOTIDE SEQUENCE [LARGE SCALE GENOMIC DNA]</scope>
    <source>
        <strain evidence="6 7">TSA40</strain>
    </source>
</reference>
<dbReference type="GO" id="GO:0000155">
    <property type="term" value="F:phosphorelay sensor kinase activity"/>
    <property type="evidence" value="ECO:0007669"/>
    <property type="project" value="InterPro"/>
</dbReference>
<dbReference type="InterPro" id="IPR036890">
    <property type="entry name" value="HATPase_C_sf"/>
</dbReference>
<dbReference type="PRINTS" id="PR00344">
    <property type="entry name" value="BCTRLSENSOR"/>
</dbReference>
<dbReference type="AlphaFoldDB" id="A0A254TNY6"/>
<evidence type="ECO:0000259" key="5">
    <source>
        <dbReference type="PROSITE" id="PS50109"/>
    </source>
</evidence>
<dbReference type="InterPro" id="IPR005467">
    <property type="entry name" value="His_kinase_dom"/>
</dbReference>
<dbReference type="InterPro" id="IPR036097">
    <property type="entry name" value="HisK_dim/P_sf"/>
</dbReference>
<feature type="coiled-coil region" evidence="4">
    <location>
        <begin position="4"/>
        <end position="38"/>
    </location>
</feature>
<dbReference type="Proteomes" id="UP000197535">
    <property type="component" value="Unassembled WGS sequence"/>
</dbReference>
<dbReference type="CDD" id="cd00082">
    <property type="entry name" value="HisKA"/>
    <property type="match status" value="1"/>
</dbReference>
<dbReference type="Gene3D" id="1.10.287.130">
    <property type="match status" value="1"/>
</dbReference>
<dbReference type="SUPFAM" id="SSF55874">
    <property type="entry name" value="ATPase domain of HSP90 chaperone/DNA topoisomerase II/histidine kinase"/>
    <property type="match status" value="1"/>
</dbReference>
<dbReference type="InterPro" id="IPR004358">
    <property type="entry name" value="Sig_transdc_His_kin-like_C"/>
</dbReference>
<dbReference type="PANTHER" id="PTHR43065">
    <property type="entry name" value="SENSOR HISTIDINE KINASE"/>
    <property type="match status" value="1"/>
</dbReference>
<keyword evidence="3" id="KW-0597">Phosphoprotein</keyword>
<evidence type="ECO:0000256" key="1">
    <source>
        <dbReference type="ARBA" id="ARBA00000085"/>
    </source>
</evidence>
<dbReference type="EMBL" id="LSTO01000001">
    <property type="protein sequence ID" value="OWW23062.1"/>
    <property type="molecule type" value="Genomic_DNA"/>
</dbReference>
<dbReference type="CDD" id="cd16943">
    <property type="entry name" value="HATPase_AtoS-like"/>
    <property type="match status" value="1"/>
</dbReference>
<comment type="caution">
    <text evidence="6">The sequence shown here is derived from an EMBL/GenBank/DDBJ whole genome shotgun (WGS) entry which is preliminary data.</text>
</comment>
<dbReference type="SUPFAM" id="SSF47384">
    <property type="entry name" value="Homodimeric domain of signal transducing histidine kinase"/>
    <property type="match status" value="1"/>
</dbReference>
<protein>
    <recommendedName>
        <fullName evidence="2">histidine kinase</fullName>
        <ecNumber evidence="2">2.7.13.3</ecNumber>
    </recommendedName>
</protein>
<name>A0A254TNY6_9BURK</name>
<dbReference type="Gene3D" id="3.30.565.10">
    <property type="entry name" value="Histidine kinase-like ATPase, C-terminal domain"/>
    <property type="match status" value="1"/>
</dbReference>
<evidence type="ECO:0000256" key="3">
    <source>
        <dbReference type="ARBA" id="ARBA00022553"/>
    </source>
</evidence>
<sequence>MRKREAAEAELLRRNAELTELNEKLSMAQEQLIQSEKLASIGQLAAGVAHEINNPIGYIFSNFAALEQYISGLLEMLAAYEEVETHIADRTAVERLKSLRERVDFDYLKGDLPYLMEESREGLVRVRKIVQDLKDFSRVDSHLQWQWADLHQGIDSTLNIVNNEIKYKADVVKEYGTLPEIECLPSQINQVVMNMVVNAAQSIGTERGRIVVRTGTEAQNVWIEVEDNGCGMTKDIMSRIFDPFFTTKPVGKGTGLGLSLSYGIVQKHHGRIEVRSEVGKGSTFRVCLPVRHVTA</sequence>
<proteinExistence type="predicted"/>
<organism evidence="6 7">
    <name type="scientific">Noviherbaspirillum denitrificans</name>
    <dbReference type="NCBI Taxonomy" id="1968433"/>
    <lineage>
        <taxon>Bacteria</taxon>
        <taxon>Pseudomonadati</taxon>
        <taxon>Pseudomonadota</taxon>
        <taxon>Betaproteobacteria</taxon>
        <taxon>Burkholderiales</taxon>
        <taxon>Oxalobacteraceae</taxon>
        <taxon>Noviherbaspirillum</taxon>
    </lineage>
</organism>
<dbReference type="Pfam" id="PF02518">
    <property type="entry name" value="HATPase_c"/>
    <property type="match status" value="1"/>
</dbReference>
<gene>
    <name evidence="6" type="ORF">AYR66_25260</name>
</gene>